<proteinExistence type="predicted"/>
<accession>A0A2Z7BTH3</accession>
<feature type="compositionally biased region" description="Basic and acidic residues" evidence="1">
    <location>
        <begin position="20"/>
        <end position="33"/>
    </location>
</feature>
<evidence type="ECO:0000256" key="1">
    <source>
        <dbReference type="SAM" id="MobiDB-lite"/>
    </source>
</evidence>
<sequence length="132" mass="15225">MSPSSVCTIRADEFWPWSETPRHVDRNKSDHEGTGGGWRHGDRRRREGGAAESSTRIRFKVSSKNWLNKPVDKNCVLDDGLEKEFEWNKNKQATQGLLTRRKEPSRLRTNQLGEKKTRSGNLVKLDAYERDG</sequence>
<gene>
    <name evidence="2" type="ORF">F511_10873</name>
</gene>
<dbReference type="Proteomes" id="UP000250235">
    <property type="component" value="Unassembled WGS sequence"/>
</dbReference>
<reference evidence="2 3" key="1">
    <citation type="journal article" date="2015" name="Proc. Natl. Acad. Sci. U.S.A.">
        <title>The resurrection genome of Boea hygrometrica: A blueprint for survival of dehydration.</title>
        <authorList>
            <person name="Xiao L."/>
            <person name="Yang G."/>
            <person name="Zhang L."/>
            <person name="Yang X."/>
            <person name="Zhao S."/>
            <person name="Ji Z."/>
            <person name="Zhou Q."/>
            <person name="Hu M."/>
            <person name="Wang Y."/>
            <person name="Chen M."/>
            <person name="Xu Y."/>
            <person name="Jin H."/>
            <person name="Xiao X."/>
            <person name="Hu G."/>
            <person name="Bao F."/>
            <person name="Hu Y."/>
            <person name="Wan P."/>
            <person name="Li L."/>
            <person name="Deng X."/>
            <person name="Kuang T."/>
            <person name="Xiang C."/>
            <person name="Zhu J.K."/>
            <person name="Oliver M.J."/>
            <person name="He Y."/>
        </authorList>
    </citation>
    <scope>NUCLEOTIDE SEQUENCE [LARGE SCALE GENOMIC DNA]</scope>
    <source>
        <strain evidence="3">cv. XS01</strain>
    </source>
</reference>
<organism evidence="2 3">
    <name type="scientific">Dorcoceras hygrometricum</name>
    <dbReference type="NCBI Taxonomy" id="472368"/>
    <lineage>
        <taxon>Eukaryota</taxon>
        <taxon>Viridiplantae</taxon>
        <taxon>Streptophyta</taxon>
        <taxon>Embryophyta</taxon>
        <taxon>Tracheophyta</taxon>
        <taxon>Spermatophyta</taxon>
        <taxon>Magnoliopsida</taxon>
        <taxon>eudicotyledons</taxon>
        <taxon>Gunneridae</taxon>
        <taxon>Pentapetalae</taxon>
        <taxon>asterids</taxon>
        <taxon>lamiids</taxon>
        <taxon>Lamiales</taxon>
        <taxon>Gesneriaceae</taxon>
        <taxon>Didymocarpoideae</taxon>
        <taxon>Trichosporeae</taxon>
        <taxon>Loxocarpinae</taxon>
        <taxon>Dorcoceras</taxon>
    </lineage>
</organism>
<evidence type="ECO:0000313" key="3">
    <source>
        <dbReference type="Proteomes" id="UP000250235"/>
    </source>
</evidence>
<protein>
    <submittedName>
        <fullName evidence="2">Uncharacterized protein</fullName>
    </submittedName>
</protein>
<dbReference type="AlphaFoldDB" id="A0A2Z7BTH3"/>
<dbReference type="EMBL" id="KV002480">
    <property type="protein sequence ID" value="KZV37843.1"/>
    <property type="molecule type" value="Genomic_DNA"/>
</dbReference>
<evidence type="ECO:0000313" key="2">
    <source>
        <dbReference type="EMBL" id="KZV37843.1"/>
    </source>
</evidence>
<keyword evidence="3" id="KW-1185">Reference proteome</keyword>
<name>A0A2Z7BTH3_9LAMI</name>
<feature type="region of interest" description="Disordered" evidence="1">
    <location>
        <begin position="18"/>
        <end position="55"/>
    </location>
</feature>